<protein>
    <submittedName>
        <fullName evidence="1">Uncharacterized protein</fullName>
    </submittedName>
</protein>
<dbReference type="AlphaFoldDB" id="A0A4Q7VDK6"/>
<organism evidence="1 2">
    <name type="scientific">Advenella incenata</name>
    <dbReference type="NCBI Taxonomy" id="267800"/>
    <lineage>
        <taxon>Bacteria</taxon>
        <taxon>Pseudomonadati</taxon>
        <taxon>Pseudomonadota</taxon>
        <taxon>Betaproteobacteria</taxon>
        <taxon>Burkholderiales</taxon>
        <taxon>Alcaligenaceae</taxon>
    </lineage>
</organism>
<name>A0A4Q7VDK6_9BURK</name>
<accession>A0A4Q7VDK6</accession>
<dbReference type="Proteomes" id="UP000293398">
    <property type="component" value="Unassembled WGS sequence"/>
</dbReference>
<reference evidence="1 2" key="1">
    <citation type="submission" date="2019-02" db="EMBL/GenBank/DDBJ databases">
        <title>Genomic Encyclopedia of Type Strains, Phase IV (KMG-IV): sequencing the most valuable type-strain genomes for metagenomic binning, comparative biology and taxonomic classification.</title>
        <authorList>
            <person name="Goeker M."/>
        </authorList>
    </citation>
    <scope>NUCLEOTIDE SEQUENCE [LARGE SCALE GENOMIC DNA]</scope>
    <source>
        <strain evidence="1 2">DSM 23814</strain>
    </source>
</reference>
<keyword evidence="2" id="KW-1185">Reference proteome</keyword>
<comment type="caution">
    <text evidence="1">The sequence shown here is derived from an EMBL/GenBank/DDBJ whole genome shotgun (WGS) entry which is preliminary data.</text>
</comment>
<evidence type="ECO:0000313" key="2">
    <source>
        <dbReference type="Proteomes" id="UP000293398"/>
    </source>
</evidence>
<proteinExistence type="predicted"/>
<evidence type="ECO:0000313" key="1">
    <source>
        <dbReference type="EMBL" id="RZT92908.1"/>
    </source>
</evidence>
<gene>
    <name evidence="1" type="ORF">EV681_3671</name>
</gene>
<sequence>MISEYGFEGDYPRLLADTPQGYGVSEITTPKCQHRELTTDIAATDSIDISPGNC</sequence>
<dbReference type="EMBL" id="SHKO01000003">
    <property type="protein sequence ID" value="RZT92908.1"/>
    <property type="molecule type" value="Genomic_DNA"/>
</dbReference>